<sequence length="90" mass="10263">MHVMTRYISCKGGGGTRMTAAESQQHPWLQTSKENPLPASHKKNMRTYLENKKKWVRGWNCLVALSRMGANWDKLRAAEMPTETKEAAET</sequence>
<dbReference type="AlphaFoldDB" id="A0A7R9BGR0"/>
<evidence type="ECO:0000313" key="2">
    <source>
        <dbReference type="EMBL" id="CAD7274167.1"/>
    </source>
</evidence>
<name>A0A7R9BGR0_9CRUS</name>
<accession>A0A7R9BGR0</accession>
<reference evidence="2" key="1">
    <citation type="submission" date="2020-11" db="EMBL/GenBank/DDBJ databases">
        <authorList>
            <person name="Tran Van P."/>
        </authorList>
    </citation>
    <scope>NUCLEOTIDE SEQUENCE</scope>
</reference>
<feature type="region of interest" description="Disordered" evidence="1">
    <location>
        <begin position="13"/>
        <end position="41"/>
    </location>
</feature>
<evidence type="ECO:0000313" key="3">
    <source>
        <dbReference type="Proteomes" id="UP000678499"/>
    </source>
</evidence>
<organism evidence="2">
    <name type="scientific">Notodromas monacha</name>
    <dbReference type="NCBI Taxonomy" id="399045"/>
    <lineage>
        <taxon>Eukaryota</taxon>
        <taxon>Metazoa</taxon>
        <taxon>Ecdysozoa</taxon>
        <taxon>Arthropoda</taxon>
        <taxon>Crustacea</taxon>
        <taxon>Oligostraca</taxon>
        <taxon>Ostracoda</taxon>
        <taxon>Podocopa</taxon>
        <taxon>Podocopida</taxon>
        <taxon>Cypridocopina</taxon>
        <taxon>Cypridoidea</taxon>
        <taxon>Cyprididae</taxon>
        <taxon>Notodromas</taxon>
    </lineage>
</organism>
<keyword evidence="3" id="KW-1185">Reference proteome</keyword>
<proteinExistence type="predicted"/>
<dbReference type="EMBL" id="CAJPEX010000216">
    <property type="protein sequence ID" value="CAG0914319.1"/>
    <property type="molecule type" value="Genomic_DNA"/>
</dbReference>
<evidence type="ECO:0000256" key="1">
    <source>
        <dbReference type="SAM" id="MobiDB-lite"/>
    </source>
</evidence>
<feature type="compositionally biased region" description="Polar residues" evidence="1">
    <location>
        <begin position="21"/>
        <end position="34"/>
    </location>
</feature>
<dbReference type="Proteomes" id="UP000678499">
    <property type="component" value="Unassembled WGS sequence"/>
</dbReference>
<gene>
    <name evidence="2" type="ORF">NMOB1V02_LOCUS2019</name>
</gene>
<protein>
    <submittedName>
        <fullName evidence="2">Uncharacterized protein</fullName>
    </submittedName>
</protein>
<dbReference type="EMBL" id="OA882253">
    <property type="protein sequence ID" value="CAD7274167.1"/>
    <property type="molecule type" value="Genomic_DNA"/>
</dbReference>